<feature type="transmembrane region" description="Helical" evidence="1">
    <location>
        <begin position="75"/>
        <end position="95"/>
    </location>
</feature>
<keyword evidence="1" id="KW-0812">Transmembrane</keyword>
<dbReference type="Proteomes" id="UP000612585">
    <property type="component" value="Unassembled WGS sequence"/>
</dbReference>
<protein>
    <submittedName>
        <fullName evidence="2">Uncharacterized protein</fullName>
    </submittedName>
</protein>
<gene>
    <name evidence="2" type="ORF">Vau01_060450</name>
</gene>
<evidence type="ECO:0000256" key="1">
    <source>
        <dbReference type="SAM" id="Phobius"/>
    </source>
</evidence>
<accession>A0A8J3Z6W8</accession>
<name>A0A8J3Z6W8_9ACTN</name>
<dbReference type="AlphaFoldDB" id="A0A8J3Z6W8"/>
<evidence type="ECO:0000313" key="3">
    <source>
        <dbReference type="Proteomes" id="UP000612585"/>
    </source>
</evidence>
<dbReference type="EMBL" id="BOPG01000037">
    <property type="protein sequence ID" value="GIJ58529.1"/>
    <property type="molecule type" value="Genomic_DNA"/>
</dbReference>
<keyword evidence="1" id="KW-1133">Transmembrane helix</keyword>
<feature type="transmembrane region" description="Helical" evidence="1">
    <location>
        <begin position="44"/>
        <end position="63"/>
    </location>
</feature>
<keyword evidence="3" id="KW-1185">Reference proteome</keyword>
<comment type="caution">
    <text evidence="2">The sequence shown here is derived from an EMBL/GenBank/DDBJ whole genome shotgun (WGS) entry which is preliminary data.</text>
</comment>
<reference evidence="2" key="1">
    <citation type="submission" date="2021-01" db="EMBL/GenBank/DDBJ databases">
        <title>Whole genome shotgun sequence of Virgisporangium aurantiacum NBRC 16421.</title>
        <authorList>
            <person name="Komaki H."/>
            <person name="Tamura T."/>
        </authorList>
    </citation>
    <scope>NUCLEOTIDE SEQUENCE</scope>
    <source>
        <strain evidence="2">NBRC 16421</strain>
    </source>
</reference>
<organism evidence="2 3">
    <name type="scientific">Virgisporangium aurantiacum</name>
    <dbReference type="NCBI Taxonomy" id="175570"/>
    <lineage>
        <taxon>Bacteria</taxon>
        <taxon>Bacillati</taxon>
        <taxon>Actinomycetota</taxon>
        <taxon>Actinomycetes</taxon>
        <taxon>Micromonosporales</taxon>
        <taxon>Micromonosporaceae</taxon>
        <taxon>Virgisporangium</taxon>
    </lineage>
</organism>
<keyword evidence="1" id="KW-0472">Membrane</keyword>
<feature type="transmembrane region" description="Helical" evidence="1">
    <location>
        <begin position="12"/>
        <end position="32"/>
    </location>
</feature>
<sequence>MRRSARRRRVGGLVLVGTGVVAAVVFSFGHLIPGDLVALEYLDAPLVGVGLFLLFLFASLAVLRPRLFSSPRRPFNGWYFALVMCLSMCQLVVLVHQPGRHRILAESFDRERSVVLYHPDTPNACLRVWSGLGAMARVVGEIGPAGSVTTAAFPNRDTVALGGRYSPVMIRLDARSGRPLDHTGSCRPATGRSSR</sequence>
<evidence type="ECO:0000313" key="2">
    <source>
        <dbReference type="EMBL" id="GIJ58529.1"/>
    </source>
</evidence>
<proteinExistence type="predicted"/>